<dbReference type="GO" id="GO:0016020">
    <property type="term" value="C:membrane"/>
    <property type="evidence" value="ECO:0007669"/>
    <property type="project" value="UniProtKB-SubCell"/>
</dbReference>
<dbReference type="Pfam" id="PF13855">
    <property type="entry name" value="LRR_8"/>
    <property type="match status" value="1"/>
</dbReference>
<gene>
    <name evidence="11" type="ORF">DM860_017853</name>
</gene>
<dbReference type="GO" id="GO:0051707">
    <property type="term" value="P:response to other organism"/>
    <property type="evidence" value="ECO:0007669"/>
    <property type="project" value="UniProtKB-ARBA"/>
</dbReference>
<evidence type="ECO:0000256" key="8">
    <source>
        <dbReference type="ARBA" id="ARBA00023180"/>
    </source>
</evidence>
<accession>A0A328DQY0</accession>
<dbReference type="SMART" id="SM00369">
    <property type="entry name" value="LRR_TYP"/>
    <property type="match status" value="5"/>
</dbReference>
<evidence type="ECO:0000256" key="6">
    <source>
        <dbReference type="ARBA" id="ARBA00022989"/>
    </source>
</evidence>
<keyword evidence="3" id="KW-0812">Transmembrane</keyword>
<dbReference type="InterPro" id="IPR003591">
    <property type="entry name" value="Leu-rich_rpt_typical-subtyp"/>
</dbReference>
<evidence type="ECO:0000256" key="7">
    <source>
        <dbReference type="ARBA" id="ARBA00023136"/>
    </source>
</evidence>
<evidence type="ECO:0000259" key="10">
    <source>
        <dbReference type="Pfam" id="PF08263"/>
    </source>
</evidence>
<sequence length="457" mass="49111">MVYMASSTWLLLLLAAVFTTVAADDGPACLDNAAMQNLKASLVFPTGSSVVIGLESWNDPNPCRWNGIFCDDLGWVWKINMYRFNLGGNLTAAVLGSLPYLREFYADFNQFPSVPSELFRNLSNLEVFSFNQNPYLSPWNIPESLTAARNLSSFSAVNSNVQGTLPEFLTGENFPVLRFLDLSLHSLSGPIPSQLPATLETLRLSALNQDHHLSGDIPDLSRFRSLKELNLDYNDLTGSLPESLATSMQVLSMADNNLAGVIPPTIARLTNLVTLKLGLNHLSGPIPLSITSLTSLTTLDLSLNQLSGEIPDLSRLTSLQKVNLASNSLTGAIPPTITGLTNLLTLDLSENQLSGEIPDLSPLASLKNLYMRNNGLTGPVPESLVNLTSLENVNLAENSLTGAIPRNITSLTNLSELDLSYNQLSGCVPPMATGDYGDQEVIETMGNAGITGTCPAG</sequence>
<dbReference type="Pfam" id="PF13516">
    <property type="entry name" value="LRR_6"/>
    <property type="match status" value="1"/>
</dbReference>
<keyword evidence="5" id="KW-0677">Repeat</keyword>
<evidence type="ECO:0000256" key="9">
    <source>
        <dbReference type="SAM" id="SignalP"/>
    </source>
</evidence>
<feature type="signal peptide" evidence="9">
    <location>
        <begin position="1"/>
        <end position="23"/>
    </location>
</feature>
<feature type="domain" description="Leucine-rich repeat-containing N-terminal plant-type" evidence="10">
    <location>
        <begin position="31"/>
        <end position="71"/>
    </location>
</feature>
<dbReference type="SUPFAM" id="SSF52058">
    <property type="entry name" value="L domain-like"/>
    <property type="match status" value="2"/>
</dbReference>
<dbReference type="FunFam" id="3.80.10.10:FF:000233">
    <property type="entry name" value="Leucine-rich repeat receptor-like protein kinase TDR"/>
    <property type="match status" value="1"/>
</dbReference>
<keyword evidence="12" id="KW-1185">Reference proteome</keyword>
<comment type="caution">
    <text evidence="11">The sequence shown here is derived from an EMBL/GenBank/DDBJ whole genome shotgun (WGS) entry which is preliminary data.</text>
</comment>
<dbReference type="AlphaFoldDB" id="A0A328DQY0"/>
<dbReference type="GO" id="GO:0006952">
    <property type="term" value="P:defense response"/>
    <property type="evidence" value="ECO:0007669"/>
    <property type="project" value="UniProtKB-ARBA"/>
</dbReference>
<dbReference type="GO" id="GO:0009791">
    <property type="term" value="P:post-embryonic development"/>
    <property type="evidence" value="ECO:0007669"/>
    <property type="project" value="UniProtKB-ARBA"/>
</dbReference>
<evidence type="ECO:0000256" key="2">
    <source>
        <dbReference type="ARBA" id="ARBA00022614"/>
    </source>
</evidence>
<keyword evidence="8" id="KW-0325">Glycoprotein</keyword>
<keyword evidence="4 9" id="KW-0732">Signal</keyword>
<dbReference type="Pfam" id="PF08263">
    <property type="entry name" value="LRRNT_2"/>
    <property type="match status" value="1"/>
</dbReference>
<protein>
    <recommendedName>
        <fullName evidence="10">Leucine-rich repeat-containing N-terminal plant-type domain-containing protein</fullName>
    </recommendedName>
</protein>
<organism evidence="11 12">
    <name type="scientific">Cuscuta australis</name>
    <dbReference type="NCBI Taxonomy" id="267555"/>
    <lineage>
        <taxon>Eukaryota</taxon>
        <taxon>Viridiplantae</taxon>
        <taxon>Streptophyta</taxon>
        <taxon>Embryophyta</taxon>
        <taxon>Tracheophyta</taxon>
        <taxon>Spermatophyta</taxon>
        <taxon>Magnoliopsida</taxon>
        <taxon>eudicotyledons</taxon>
        <taxon>Gunneridae</taxon>
        <taxon>Pentapetalae</taxon>
        <taxon>asterids</taxon>
        <taxon>lamiids</taxon>
        <taxon>Solanales</taxon>
        <taxon>Convolvulaceae</taxon>
        <taxon>Cuscuteae</taxon>
        <taxon>Cuscuta</taxon>
        <taxon>Cuscuta subgen. Grammica</taxon>
        <taxon>Cuscuta sect. Cleistogrammica</taxon>
    </lineage>
</organism>
<dbReference type="Gene3D" id="3.80.10.10">
    <property type="entry name" value="Ribonuclease Inhibitor"/>
    <property type="match status" value="2"/>
</dbReference>
<dbReference type="PRINTS" id="PR00019">
    <property type="entry name" value="LEURICHRPT"/>
</dbReference>
<dbReference type="Pfam" id="PF00560">
    <property type="entry name" value="LRR_1"/>
    <property type="match status" value="3"/>
</dbReference>
<evidence type="ECO:0000256" key="3">
    <source>
        <dbReference type="ARBA" id="ARBA00022692"/>
    </source>
</evidence>
<feature type="chain" id="PRO_5016242678" description="Leucine-rich repeat-containing N-terminal plant-type domain-containing protein" evidence="9">
    <location>
        <begin position="24"/>
        <end position="457"/>
    </location>
</feature>
<keyword evidence="2" id="KW-0433">Leucine-rich repeat</keyword>
<proteinExistence type="predicted"/>
<comment type="subcellular location">
    <subcellularLocation>
        <location evidence="1">Membrane</location>
        <topology evidence="1">Single-pass membrane protein</topology>
    </subcellularLocation>
</comment>
<evidence type="ECO:0000313" key="11">
    <source>
        <dbReference type="EMBL" id="RAL48062.1"/>
    </source>
</evidence>
<dbReference type="InterPro" id="IPR032675">
    <property type="entry name" value="LRR_dom_sf"/>
</dbReference>
<reference evidence="11 12" key="1">
    <citation type="submission" date="2018-06" db="EMBL/GenBank/DDBJ databases">
        <title>The Genome of Cuscuta australis (Dodder) Provides Insight into the Evolution of Plant Parasitism.</title>
        <authorList>
            <person name="Liu H."/>
        </authorList>
    </citation>
    <scope>NUCLEOTIDE SEQUENCE [LARGE SCALE GENOMIC DNA]</scope>
    <source>
        <strain evidence="12">cv. Yunnan</strain>
        <tissue evidence="11">Vines</tissue>
    </source>
</reference>
<keyword evidence="6" id="KW-1133">Transmembrane helix</keyword>
<evidence type="ECO:0000313" key="12">
    <source>
        <dbReference type="Proteomes" id="UP000249390"/>
    </source>
</evidence>
<evidence type="ECO:0000256" key="1">
    <source>
        <dbReference type="ARBA" id="ARBA00004167"/>
    </source>
</evidence>
<dbReference type="InterPro" id="IPR001611">
    <property type="entry name" value="Leu-rich_rpt"/>
</dbReference>
<evidence type="ECO:0000256" key="5">
    <source>
        <dbReference type="ARBA" id="ARBA00022737"/>
    </source>
</evidence>
<keyword evidence="7" id="KW-0472">Membrane</keyword>
<dbReference type="PROSITE" id="PS51450">
    <property type="entry name" value="LRR"/>
    <property type="match status" value="2"/>
</dbReference>
<dbReference type="EMBL" id="NQVE01000102">
    <property type="protein sequence ID" value="RAL48062.1"/>
    <property type="molecule type" value="Genomic_DNA"/>
</dbReference>
<dbReference type="InterPro" id="IPR053038">
    <property type="entry name" value="RLP_Defense"/>
</dbReference>
<dbReference type="PANTHER" id="PTHR48064">
    <property type="entry name" value="OS01G0750400 PROTEIN"/>
    <property type="match status" value="1"/>
</dbReference>
<evidence type="ECO:0000256" key="4">
    <source>
        <dbReference type="ARBA" id="ARBA00022729"/>
    </source>
</evidence>
<dbReference type="PANTHER" id="PTHR48064:SF6">
    <property type="entry name" value="RECEPTOR-LIKE PROTEIN KINASE 2"/>
    <property type="match status" value="1"/>
</dbReference>
<name>A0A328DQY0_9ASTE</name>
<dbReference type="InterPro" id="IPR013210">
    <property type="entry name" value="LRR_N_plant-typ"/>
</dbReference>
<dbReference type="Proteomes" id="UP000249390">
    <property type="component" value="Unassembled WGS sequence"/>
</dbReference>